<feature type="domain" description="PCI" evidence="5">
    <location>
        <begin position="354"/>
        <end position="484"/>
    </location>
</feature>
<dbReference type="GO" id="GO:0003723">
    <property type="term" value="F:RNA binding"/>
    <property type="evidence" value="ECO:0007669"/>
    <property type="project" value="InterPro"/>
</dbReference>
<dbReference type="OrthoDB" id="29647at2759"/>
<feature type="compositionally biased region" description="Basic and acidic residues" evidence="4">
    <location>
        <begin position="263"/>
        <end position="276"/>
    </location>
</feature>
<evidence type="ECO:0000256" key="1">
    <source>
        <dbReference type="ARBA" id="ARBA00022490"/>
    </source>
</evidence>
<reference evidence="6 7" key="1">
    <citation type="submission" date="2019-03" db="EMBL/GenBank/DDBJ databases">
        <title>First draft genome of Liparis tanakae, snailfish: a comprehensive survey of snailfish specific genes.</title>
        <authorList>
            <person name="Kim W."/>
            <person name="Song I."/>
            <person name="Jeong J.-H."/>
            <person name="Kim D."/>
            <person name="Kim S."/>
            <person name="Ryu S."/>
            <person name="Song J.Y."/>
            <person name="Lee S.K."/>
        </authorList>
    </citation>
    <scope>NUCLEOTIDE SEQUENCE [LARGE SCALE GENOMIC DNA]</scope>
    <source>
        <tissue evidence="6">Muscle</tissue>
    </source>
</reference>
<feature type="region of interest" description="Disordered" evidence="4">
    <location>
        <begin position="156"/>
        <end position="302"/>
    </location>
</feature>
<protein>
    <submittedName>
        <fullName evidence="6">Eukaryotic translation initiation factor 3 subunit C</fullName>
    </submittedName>
</protein>
<dbReference type="InterPro" id="IPR008905">
    <property type="entry name" value="EIF3C_N_dom"/>
</dbReference>
<proteinExistence type="predicted"/>
<comment type="caution">
    <text evidence="6">The sequence shown here is derived from an EMBL/GenBank/DDBJ whole genome shotgun (WGS) entry which is preliminary data.</text>
</comment>
<name>A0A4Z2F911_9TELE</name>
<dbReference type="Proteomes" id="UP000314294">
    <property type="component" value="Unassembled WGS sequence"/>
</dbReference>
<dbReference type="PANTHER" id="PTHR13937:SF0">
    <property type="entry name" value="EUKARYOTIC TRANSLATION INITIATION FACTOR 3 SUBUNIT C-RELATED"/>
    <property type="match status" value="1"/>
</dbReference>
<accession>A0A4Z2F911</accession>
<sequence>MSRFFATGSDSESEESSSADEITPKAPGATYKQSMLLSDDEEDTKRVVRSAKDKRFEELTNLIKTIRNAMKIRDVSKCLEDFEFLCRAFLKSKTIVDKEGVPPFYIRLLADLEDYVNQLWEDKEGKKKMNKNNAKALSTLRQKIRKYNRDYETEVAAYKENPQESADEEEEKEAGDSGSSSDSEDEDGEDGVSAKAFLKKKPEVAPEASKFLKSAKGSGDESSSSDDEDDEDWGSDTVDSGSESSDGGEEKNASMAVVFLKKPGQEGEKSAGEKKQPGKKKKPKKKERLEEEAEEEGGEEVEGEWEKIELLHALANIAGENNLGQGVLVKIKFNIIASLYDYNPNLAAFMKVPFHMHINLELLECVYLVSAMLLEIPYMAAHEFDARRRMISKQFHHQLRVGERQPLLGPPESMREHVVAASKSMKMGDWRTCHSFIINEKMNSKVWDLFPETQRVREMLVRKIQEESLRTYLFTYSSVYDSIR</sequence>
<keyword evidence="7" id="KW-1185">Reference proteome</keyword>
<evidence type="ECO:0000256" key="2">
    <source>
        <dbReference type="ARBA" id="ARBA00022540"/>
    </source>
</evidence>
<evidence type="ECO:0000259" key="5">
    <source>
        <dbReference type="PROSITE" id="PS50250"/>
    </source>
</evidence>
<dbReference type="AlphaFoldDB" id="A0A4Z2F911"/>
<feature type="region of interest" description="Disordered" evidence="4">
    <location>
        <begin position="1"/>
        <end position="43"/>
    </location>
</feature>
<dbReference type="InterPro" id="IPR000717">
    <property type="entry name" value="PCI_dom"/>
</dbReference>
<dbReference type="PANTHER" id="PTHR13937">
    <property type="entry name" value="EUKARYOTIC TRANSLATION INITATION FACTOR 3, SUBUNIT 8 EIF3S8 -RELATED"/>
    <property type="match status" value="1"/>
</dbReference>
<evidence type="ECO:0000313" key="6">
    <source>
        <dbReference type="EMBL" id="TNN37370.1"/>
    </source>
</evidence>
<dbReference type="PROSITE" id="PS50250">
    <property type="entry name" value="PCI"/>
    <property type="match status" value="1"/>
</dbReference>
<evidence type="ECO:0000256" key="4">
    <source>
        <dbReference type="SAM" id="MobiDB-lite"/>
    </source>
</evidence>
<feature type="compositionally biased region" description="Acidic residues" evidence="4">
    <location>
        <begin position="223"/>
        <end position="234"/>
    </location>
</feature>
<feature type="compositionally biased region" description="Acidic residues" evidence="4">
    <location>
        <begin position="290"/>
        <end position="302"/>
    </location>
</feature>
<evidence type="ECO:0000313" key="7">
    <source>
        <dbReference type="Proteomes" id="UP000314294"/>
    </source>
</evidence>
<dbReference type="InterPro" id="IPR027516">
    <property type="entry name" value="EIF3C"/>
</dbReference>
<dbReference type="EMBL" id="SRLO01001496">
    <property type="protein sequence ID" value="TNN37370.1"/>
    <property type="molecule type" value="Genomic_DNA"/>
</dbReference>
<gene>
    <name evidence="6" type="primary">eif3c_0</name>
    <name evidence="6" type="ORF">EYF80_052464</name>
</gene>
<dbReference type="Pfam" id="PF05470">
    <property type="entry name" value="eIF-3c_N"/>
    <property type="match status" value="1"/>
</dbReference>
<feature type="compositionally biased region" description="Low complexity" evidence="4">
    <location>
        <begin position="235"/>
        <end position="245"/>
    </location>
</feature>
<dbReference type="GO" id="GO:0031369">
    <property type="term" value="F:translation initiation factor binding"/>
    <property type="evidence" value="ECO:0007669"/>
    <property type="project" value="InterPro"/>
</dbReference>
<dbReference type="GO" id="GO:0003743">
    <property type="term" value="F:translation initiation factor activity"/>
    <property type="evidence" value="ECO:0007669"/>
    <property type="project" value="UniProtKB-KW"/>
</dbReference>
<keyword evidence="3" id="KW-0648">Protein biosynthesis</keyword>
<keyword evidence="1" id="KW-0963">Cytoplasm</keyword>
<keyword evidence="2 6" id="KW-0396">Initiation factor</keyword>
<evidence type="ECO:0000256" key="3">
    <source>
        <dbReference type="ARBA" id="ARBA00022917"/>
    </source>
</evidence>
<feature type="compositionally biased region" description="Basic residues" evidence="4">
    <location>
        <begin position="277"/>
        <end position="286"/>
    </location>
</feature>
<dbReference type="GO" id="GO:0005852">
    <property type="term" value="C:eukaryotic translation initiation factor 3 complex"/>
    <property type="evidence" value="ECO:0007669"/>
    <property type="project" value="InterPro"/>
</dbReference>
<organism evidence="6 7">
    <name type="scientific">Liparis tanakae</name>
    <name type="common">Tanaka's snailfish</name>
    <dbReference type="NCBI Taxonomy" id="230148"/>
    <lineage>
        <taxon>Eukaryota</taxon>
        <taxon>Metazoa</taxon>
        <taxon>Chordata</taxon>
        <taxon>Craniata</taxon>
        <taxon>Vertebrata</taxon>
        <taxon>Euteleostomi</taxon>
        <taxon>Actinopterygii</taxon>
        <taxon>Neopterygii</taxon>
        <taxon>Teleostei</taxon>
        <taxon>Neoteleostei</taxon>
        <taxon>Acanthomorphata</taxon>
        <taxon>Eupercaria</taxon>
        <taxon>Perciformes</taxon>
        <taxon>Cottioidei</taxon>
        <taxon>Cottales</taxon>
        <taxon>Liparidae</taxon>
        <taxon>Liparis</taxon>
    </lineage>
</organism>